<dbReference type="GO" id="GO:0046872">
    <property type="term" value="F:metal ion binding"/>
    <property type="evidence" value="ECO:0007669"/>
    <property type="project" value="UniProtKB-KW"/>
</dbReference>
<dbReference type="Gene3D" id="3.40.720.10">
    <property type="entry name" value="Alkaline Phosphatase, subunit A"/>
    <property type="match status" value="1"/>
</dbReference>
<evidence type="ECO:0000259" key="5">
    <source>
        <dbReference type="Pfam" id="PF00884"/>
    </source>
</evidence>
<dbReference type="PROSITE" id="PS00149">
    <property type="entry name" value="SULFATASE_2"/>
    <property type="match status" value="1"/>
</dbReference>
<dbReference type="AlphaFoldDB" id="A0A7Y7LYM4"/>
<evidence type="ECO:0000256" key="1">
    <source>
        <dbReference type="ARBA" id="ARBA00008779"/>
    </source>
</evidence>
<name>A0A7Y7LYM4_9MICC</name>
<evidence type="ECO:0000256" key="3">
    <source>
        <dbReference type="ARBA" id="ARBA00022801"/>
    </source>
</evidence>
<evidence type="ECO:0000256" key="2">
    <source>
        <dbReference type="ARBA" id="ARBA00022723"/>
    </source>
</evidence>
<evidence type="ECO:0000256" key="4">
    <source>
        <dbReference type="ARBA" id="ARBA00022837"/>
    </source>
</evidence>
<dbReference type="Pfam" id="PF00884">
    <property type="entry name" value="Sulfatase"/>
    <property type="match status" value="1"/>
</dbReference>
<dbReference type="InterPro" id="IPR017850">
    <property type="entry name" value="Alkaline_phosphatase_core_sf"/>
</dbReference>
<keyword evidence="7" id="KW-1185">Reference proteome</keyword>
<dbReference type="PANTHER" id="PTHR42693:SF53">
    <property type="entry name" value="ENDO-4-O-SULFATASE"/>
    <property type="match status" value="1"/>
</dbReference>
<dbReference type="InterPro" id="IPR024607">
    <property type="entry name" value="Sulfatase_CS"/>
</dbReference>
<dbReference type="RefSeq" id="WP_176633577.1">
    <property type="nucleotide sequence ID" value="NZ_JAAMFM010000002.1"/>
</dbReference>
<dbReference type="InterPro" id="IPR050738">
    <property type="entry name" value="Sulfatase"/>
</dbReference>
<keyword evidence="2" id="KW-0479">Metal-binding</keyword>
<proteinExistence type="inferred from homology"/>
<comment type="similarity">
    <text evidence="1">Belongs to the sulfatase family.</text>
</comment>
<accession>A0A7Y7LYM4</accession>
<keyword evidence="3" id="KW-0378">Hydrolase</keyword>
<evidence type="ECO:0000313" key="6">
    <source>
        <dbReference type="EMBL" id="NVM93863.1"/>
    </source>
</evidence>
<dbReference type="InterPro" id="IPR000917">
    <property type="entry name" value="Sulfatase_N"/>
</dbReference>
<gene>
    <name evidence="6" type="ORF">G6034_02860</name>
</gene>
<reference evidence="6 7" key="1">
    <citation type="submission" date="2020-02" db="EMBL/GenBank/DDBJ databases">
        <title>Genome sequence of strain AETb3-4.</title>
        <authorList>
            <person name="Gao J."/>
            <person name="Zhang X."/>
        </authorList>
    </citation>
    <scope>NUCLEOTIDE SEQUENCE [LARGE SCALE GENOMIC DNA]</scope>
    <source>
        <strain evidence="6 7">AETb3-4</strain>
    </source>
</reference>
<organism evidence="6 7">
    <name type="scientific">Arthrobacter wenxiniae</name>
    <dbReference type="NCBI Taxonomy" id="2713570"/>
    <lineage>
        <taxon>Bacteria</taxon>
        <taxon>Bacillati</taxon>
        <taxon>Actinomycetota</taxon>
        <taxon>Actinomycetes</taxon>
        <taxon>Micrococcales</taxon>
        <taxon>Micrococcaceae</taxon>
        <taxon>Arthrobacter</taxon>
    </lineage>
</organism>
<keyword evidence="4" id="KW-0106">Calcium</keyword>
<comment type="caution">
    <text evidence="6">The sequence shown here is derived from an EMBL/GenBank/DDBJ whole genome shotgun (WGS) entry which is preliminary data.</text>
</comment>
<dbReference type="PANTHER" id="PTHR42693">
    <property type="entry name" value="ARYLSULFATASE FAMILY MEMBER"/>
    <property type="match status" value="1"/>
</dbReference>
<evidence type="ECO:0000313" key="7">
    <source>
        <dbReference type="Proteomes" id="UP000543556"/>
    </source>
</evidence>
<dbReference type="CDD" id="cd16034">
    <property type="entry name" value="sulfatase_like"/>
    <property type="match status" value="1"/>
</dbReference>
<sequence length="475" mass="51138">MAKKPNLLFLVADQFRAMCLEPGGDAVSTPFLDGMASRGLSLGQAVSNYPVCSPHRAMMMSGQYPSVNGVTHNVNSETAPWGVGLRPDAPSWAAVLRDAGYSTGYIGKWHLEAPVPEDAIHGTGPLEDGRYWDAYSPTDRRHGFDFWYSYGCCDQHLSPHYWTGDAGRHQRINVTGWSAAHETDVAVEFLHRAAAGGPDAAPFALAVSWNPPHQPFDQLPRNHDTSYAGLSAAQLLNRPNVDLGSETGRAAAAIAPLYYAAVSAIDAQVGRLLQALDCLDLTQDTLVVFTSDHGQQMGSHGLLYKNVPFEESMRIPFVMHWPGRLRNDPATSAGVGLCSVDIAPTLLGLLGHGGSVPAEMQGTDVSAALLDCGADDAGQPAGTPPSALYFHYPRDHNEQHVRGLRTATEKFIARFHERDGLSATLYDLVRDPYELEGIRDEGRIRAQAAALQAALAGARQEWPGEAALAALAEGR</sequence>
<dbReference type="GO" id="GO:0004065">
    <property type="term" value="F:arylsulfatase activity"/>
    <property type="evidence" value="ECO:0007669"/>
    <property type="project" value="TreeGrafter"/>
</dbReference>
<protein>
    <submittedName>
        <fullName evidence="6">Sulfatase</fullName>
    </submittedName>
</protein>
<dbReference type="Proteomes" id="UP000543556">
    <property type="component" value="Unassembled WGS sequence"/>
</dbReference>
<dbReference type="SUPFAM" id="SSF53649">
    <property type="entry name" value="Alkaline phosphatase-like"/>
    <property type="match status" value="1"/>
</dbReference>
<feature type="domain" description="Sulfatase N-terminal" evidence="5">
    <location>
        <begin position="5"/>
        <end position="351"/>
    </location>
</feature>
<dbReference type="EMBL" id="JAAMFM010000002">
    <property type="protein sequence ID" value="NVM93863.1"/>
    <property type="molecule type" value="Genomic_DNA"/>
</dbReference>